<dbReference type="InterPro" id="IPR033122">
    <property type="entry name" value="LETM1-like_RBD"/>
</dbReference>
<dbReference type="Proteomes" id="UP000664521">
    <property type="component" value="Unassembled WGS sequence"/>
</dbReference>
<dbReference type="GO" id="GO:0005743">
    <property type="term" value="C:mitochondrial inner membrane"/>
    <property type="evidence" value="ECO:0007669"/>
    <property type="project" value="UniProtKB-SubCell"/>
</dbReference>
<evidence type="ECO:0000256" key="6">
    <source>
        <dbReference type="ARBA" id="ARBA00023136"/>
    </source>
</evidence>
<name>A0A8H3FAY1_9LECA</name>
<evidence type="ECO:0000256" key="5">
    <source>
        <dbReference type="ARBA" id="ARBA00023128"/>
    </source>
</evidence>
<keyword evidence="5 7" id="KW-0496">Mitochondrion</keyword>
<reference evidence="10" key="1">
    <citation type="submission" date="2021-03" db="EMBL/GenBank/DDBJ databases">
        <authorList>
            <person name="Tagirdzhanova G."/>
        </authorList>
    </citation>
    <scope>NUCLEOTIDE SEQUENCE</scope>
</reference>
<keyword evidence="3" id="KW-0999">Mitochondrion inner membrane</keyword>
<organism evidence="10 11">
    <name type="scientific">Heterodermia speciosa</name>
    <dbReference type="NCBI Taxonomy" id="116794"/>
    <lineage>
        <taxon>Eukaryota</taxon>
        <taxon>Fungi</taxon>
        <taxon>Dikarya</taxon>
        <taxon>Ascomycota</taxon>
        <taxon>Pezizomycotina</taxon>
        <taxon>Lecanoromycetes</taxon>
        <taxon>OSLEUM clade</taxon>
        <taxon>Lecanoromycetidae</taxon>
        <taxon>Caliciales</taxon>
        <taxon>Physciaceae</taxon>
        <taxon>Heterodermia</taxon>
    </lineage>
</organism>
<dbReference type="InterPro" id="IPR044202">
    <property type="entry name" value="LETM1/MDM38-like"/>
</dbReference>
<dbReference type="Pfam" id="PF07766">
    <property type="entry name" value="LETM1_RBD"/>
    <property type="match status" value="1"/>
</dbReference>
<evidence type="ECO:0000256" key="2">
    <source>
        <dbReference type="ARBA" id="ARBA00022692"/>
    </source>
</evidence>
<evidence type="ECO:0000256" key="1">
    <source>
        <dbReference type="ARBA" id="ARBA00004434"/>
    </source>
</evidence>
<comment type="caution">
    <text evidence="10">The sequence shown here is derived from an EMBL/GenBank/DDBJ whole genome shotgun (WGS) entry which is preliminary data.</text>
</comment>
<evidence type="ECO:0000313" key="10">
    <source>
        <dbReference type="EMBL" id="CAF9920265.1"/>
    </source>
</evidence>
<keyword evidence="2 8" id="KW-0812">Transmembrane</keyword>
<comment type="subcellular location">
    <subcellularLocation>
        <location evidence="1">Mitochondrion inner membrane</location>
        <topology evidence="1">Single-pass membrane protein</topology>
    </subcellularLocation>
</comment>
<dbReference type="PANTHER" id="PTHR14009:SF6">
    <property type="entry name" value="LETM1 RBD DOMAIN-CONTAINING PROTEIN"/>
    <property type="match status" value="1"/>
</dbReference>
<evidence type="ECO:0000259" key="9">
    <source>
        <dbReference type="PROSITE" id="PS51758"/>
    </source>
</evidence>
<dbReference type="PROSITE" id="PS51758">
    <property type="entry name" value="LETM1_RBD"/>
    <property type="match status" value="1"/>
</dbReference>
<keyword evidence="11" id="KW-1185">Reference proteome</keyword>
<dbReference type="GO" id="GO:0030003">
    <property type="term" value="P:intracellular monoatomic cation homeostasis"/>
    <property type="evidence" value="ECO:0007669"/>
    <property type="project" value="TreeGrafter"/>
</dbReference>
<gene>
    <name evidence="10" type="ORF">HETSPECPRED_004216</name>
</gene>
<evidence type="ECO:0000256" key="8">
    <source>
        <dbReference type="SAM" id="Phobius"/>
    </source>
</evidence>
<dbReference type="OrthoDB" id="73691at2759"/>
<sequence>MISIFNGRAIYGLEPLLPRTPSSRLCHPSFAPYFYSTKSVASSATASVSSRSISKEPPLALNPPPSARPPLLELPSRLPDQPAYKFYFHVGRTYVKFYTTGLKNLYQNFKLAKGIVQRLESTTYEEDVRNGLLSRAHWHLVKRQRADALRMPLFLLMFFVCGEFTPLVAVFFSGVVPRTLWIPKQVQKAREKSEARRSEVFRNPPAGLDIDRKEAEPGIVPSAEVLHIGRSLGLYSSLWDRIDLPPLWLIRRRIKKRLDFVELDDFTIRRDGGVEGLEAAEVWLAAEMRGIDVLGRTERDLRKDLSDWLLNRSRLARHGLSTRRLYLTRSSAWPHHHTIT</sequence>
<evidence type="ECO:0000313" key="11">
    <source>
        <dbReference type="Proteomes" id="UP000664521"/>
    </source>
</evidence>
<feature type="transmembrane region" description="Helical" evidence="8">
    <location>
        <begin position="153"/>
        <end position="176"/>
    </location>
</feature>
<proteinExistence type="predicted"/>
<dbReference type="AlphaFoldDB" id="A0A8H3FAY1"/>
<evidence type="ECO:0000256" key="3">
    <source>
        <dbReference type="ARBA" id="ARBA00022792"/>
    </source>
</evidence>
<dbReference type="GO" id="GO:0043022">
    <property type="term" value="F:ribosome binding"/>
    <property type="evidence" value="ECO:0007669"/>
    <property type="project" value="InterPro"/>
</dbReference>
<keyword evidence="6 8" id="KW-0472">Membrane</keyword>
<dbReference type="PANTHER" id="PTHR14009">
    <property type="entry name" value="LEUCINE ZIPPER-EF-HAND CONTAINING TRANSMEMBRANE PROTEIN"/>
    <property type="match status" value="1"/>
</dbReference>
<keyword evidence="4 8" id="KW-1133">Transmembrane helix</keyword>
<accession>A0A8H3FAY1</accession>
<dbReference type="EMBL" id="CAJPDS010000025">
    <property type="protein sequence ID" value="CAF9920265.1"/>
    <property type="molecule type" value="Genomic_DNA"/>
</dbReference>
<protein>
    <recommendedName>
        <fullName evidence="9">Letm1 RBD domain-containing protein</fullName>
    </recommendedName>
</protein>
<evidence type="ECO:0000256" key="4">
    <source>
        <dbReference type="ARBA" id="ARBA00022989"/>
    </source>
</evidence>
<evidence type="ECO:0000256" key="7">
    <source>
        <dbReference type="PROSITE-ProRule" id="PRU01094"/>
    </source>
</evidence>
<feature type="domain" description="Letm1 RBD" evidence="9">
    <location>
        <begin position="147"/>
        <end position="340"/>
    </location>
</feature>